<dbReference type="InterPro" id="IPR003660">
    <property type="entry name" value="HAMP_dom"/>
</dbReference>
<keyword evidence="2" id="KW-1003">Cell membrane</keyword>
<feature type="transmembrane region" description="Helical" evidence="9">
    <location>
        <begin position="44"/>
        <end position="62"/>
    </location>
</feature>
<evidence type="ECO:0000256" key="3">
    <source>
        <dbReference type="ARBA" id="ARBA00022481"/>
    </source>
</evidence>
<dbReference type="Gene3D" id="6.10.340.10">
    <property type="match status" value="1"/>
</dbReference>
<evidence type="ECO:0000313" key="12">
    <source>
        <dbReference type="EMBL" id="MFL9925770.1"/>
    </source>
</evidence>
<dbReference type="InterPro" id="IPR004090">
    <property type="entry name" value="Chemotax_Me-accpt_rcpt"/>
</dbReference>
<dbReference type="PANTHER" id="PTHR43531">
    <property type="entry name" value="PROTEIN ICFG"/>
    <property type="match status" value="1"/>
</dbReference>
<dbReference type="PROSITE" id="PS50885">
    <property type="entry name" value="HAMP"/>
    <property type="match status" value="1"/>
</dbReference>
<name>A0ABW9ACN3_9BURK</name>
<evidence type="ECO:0000256" key="2">
    <source>
        <dbReference type="ARBA" id="ARBA00022475"/>
    </source>
</evidence>
<evidence type="ECO:0000313" key="13">
    <source>
        <dbReference type="Proteomes" id="UP001629246"/>
    </source>
</evidence>
<dbReference type="PRINTS" id="PR00260">
    <property type="entry name" value="CHEMTRNSDUCR"/>
</dbReference>
<dbReference type="Pfam" id="PF00015">
    <property type="entry name" value="MCPsignal"/>
    <property type="match status" value="1"/>
</dbReference>
<evidence type="ECO:0000256" key="1">
    <source>
        <dbReference type="ARBA" id="ARBA00004651"/>
    </source>
</evidence>
<comment type="caution">
    <text evidence="12">The sequence shown here is derived from an EMBL/GenBank/DDBJ whole genome shotgun (WGS) entry which is preliminary data.</text>
</comment>
<keyword evidence="6 9" id="KW-0472">Membrane</keyword>
<dbReference type="CDD" id="cd11386">
    <property type="entry name" value="MCP_signal"/>
    <property type="match status" value="1"/>
</dbReference>
<keyword evidence="3" id="KW-0488">Methylation</keyword>
<evidence type="ECO:0000256" key="6">
    <source>
        <dbReference type="ARBA" id="ARBA00023136"/>
    </source>
</evidence>
<sequence>MKFPALDVRARLIFSYGLLLFFIVVLGVHGSLLKLEDEQTWRAMAPAIALFVLGLFIAYINCRKILAPFGHILNNAGSLAAGDVSRSIEVSSQGDLGRLEQALEAINMQMFKMVSEIRLGTTAVASTSDMIVADNTALSGRTEAQASSLEETAAALEQLTANVRQNADNAAQAHLLVETANRQASEGGAVMQQLIEVMSVIKSSSQRIVDIISVIDGIAFQTNILALNAAVEAARAGEQGRGFAVVAAEVRSLAHHSALAAKEIKQLIADSVDKIERGGSLVGTTGRAMNEIATGVARVAVLVGEIAAASAEQSSGISEVNQAVTQLDGATQKNALLVVEAIKVADGLKEQAISLSQSVSGFVLGAREFGNADEAREMVRDAIEYARLNGLASTVAEVKKLHKGLFVDRDLYLIIYSFDGEILAHGSNRRLWGADWTRITDADGKHFNREMTDKLKTAESGWTDYRWVHPLSKEVLVKSGYFEKIGNAFLVCGYYKQAHAATSGSLRLS</sequence>
<gene>
    <name evidence="12" type="ORF">PQR62_15930</name>
</gene>
<dbReference type="InterPro" id="IPR033480">
    <property type="entry name" value="sCache_2"/>
</dbReference>
<accession>A0ABW9ACN3</accession>
<comment type="subcellular location">
    <subcellularLocation>
        <location evidence="1">Cell membrane</location>
        <topology evidence="1">Multi-pass membrane protein</topology>
    </subcellularLocation>
</comment>
<evidence type="ECO:0000259" key="10">
    <source>
        <dbReference type="PROSITE" id="PS50111"/>
    </source>
</evidence>
<feature type="domain" description="Methyl-accepting transducer" evidence="10">
    <location>
        <begin position="120"/>
        <end position="349"/>
    </location>
</feature>
<keyword evidence="4 9" id="KW-0812">Transmembrane</keyword>
<dbReference type="PROSITE" id="PS50111">
    <property type="entry name" value="CHEMOTAXIS_TRANSDUC_2"/>
    <property type="match status" value="1"/>
</dbReference>
<keyword evidence="13" id="KW-1185">Reference proteome</keyword>
<feature type="domain" description="HAMP" evidence="11">
    <location>
        <begin position="63"/>
        <end position="115"/>
    </location>
</feature>
<dbReference type="SUPFAM" id="SSF58104">
    <property type="entry name" value="Methyl-accepting chemotaxis protein (MCP) signaling domain"/>
    <property type="match status" value="1"/>
</dbReference>
<dbReference type="RefSeq" id="WP_408158958.1">
    <property type="nucleotide sequence ID" value="NZ_JAQQFM010000006.1"/>
</dbReference>
<comment type="similarity">
    <text evidence="7">Belongs to the methyl-accepting chemotaxis (MCP) protein family.</text>
</comment>
<feature type="transmembrane region" description="Helical" evidence="9">
    <location>
        <begin position="12"/>
        <end position="32"/>
    </location>
</feature>
<dbReference type="PANTHER" id="PTHR43531:SF14">
    <property type="entry name" value="METHYL-ACCEPTING CHEMOTAXIS PROTEIN I-RELATED"/>
    <property type="match status" value="1"/>
</dbReference>
<dbReference type="Pfam" id="PF17200">
    <property type="entry name" value="sCache_2"/>
    <property type="match status" value="1"/>
</dbReference>
<evidence type="ECO:0000259" key="11">
    <source>
        <dbReference type="PROSITE" id="PS50885"/>
    </source>
</evidence>
<dbReference type="InterPro" id="IPR051310">
    <property type="entry name" value="MCP_chemotaxis"/>
</dbReference>
<reference evidence="12 13" key="1">
    <citation type="journal article" date="2024" name="Chem. Sci.">
        <title>Discovery of megapolipeptins by genome mining of a Burkholderiales bacteria collection.</title>
        <authorList>
            <person name="Paulo B.S."/>
            <person name="Recchia M.J.J."/>
            <person name="Lee S."/>
            <person name="Fergusson C.H."/>
            <person name="Romanowski S.B."/>
            <person name="Hernandez A."/>
            <person name="Krull N."/>
            <person name="Liu D.Y."/>
            <person name="Cavanagh H."/>
            <person name="Bos A."/>
            <person name="Gray C.A."/>
            <person name="Murphy B.T."/>
            <person name="Linington R.G."/>
            <person name="Eustaquio A.S."/>
        </authorList>
    </citation>
    <scope>NUCLEOTIDE SEQUENCE [LARGE SCALE GENOMIC DNA]</scope>
    <source>
        <strain evidence="12 13">RL21-008-BIB-A</strain>
    </source>
</reference>
<dbReference type="SMART" id="SM00283">
    <property type="entry name" value="MA"/>
    <property type="match status" value="1"/>
</dbReference>
<evidence type="ECO:0000256" key="7">
    <source>
        <dbReference type="ARBA" id="ARBA00029447"/>
    </source>
</evidence>
<keyword evidence="5 9" id="KW-1133">Transmembrane helix</keyword>
<protein>
    <submittedName>
        <fullName evidence="12">Methyl-accepting chemotaxis protein</fullName>
    </submittedName>
</protein>
<evidence type="ECO:0000256" key="4">
    <source>
        <dbReference type="ARBA" id="ARBA00022692"/>
    </source>
</evidence>
<evidence type="ECO:0000256" key="5">
    <source>
        <dbReference type="ARBA" id="ARBA00022989"/>
    </source>
</evidence>
<organism evidence="12 13">
    <name type="scientific">Herbaspirillum lusitanum</name>
    <dbReference type="NCBI Taxonomy" id="213312"/>
    <lineage>
        <taxon>Bacteria</taxon>
        <taxon>Pseudomonadati</taxon>
        <taxon>Pseudomonadota</taxon>
        <taxon>Betaproteobacteria</taxon>
        <taxon>Burkholderiales</taxon>
        <taxon>Oxalobacteraceae</taxon>
        <taxon>Herbaspirillum</taxon>
    </lineage>
</organism>
<evidence type="ECO:0000256" key="8">
    <source>
        <dbReference type="PROSITE-ProRule" id="PRU00284"/>
    </source>
</evidence>
<keyword evidence="8" id="KW-0807">Transducer</keyword>
<proteinExistence type="inferred from homology"/>
<dbReference type="EMBL" id="JAQQFM010000006">
    <property type="protein sequence ID" value="MFL9925770.1"/>
    <property type="molecule type" value="Genomic_DNA"/>
</dbReference>
<dbReference type="Gene3D" id="3.30.450.20">
    <property type="entry name" value="PAS domain"/>
    <property type="match status" value="1"/>
</dbReference>
<dbReference type="Gene3D" id="1.10.287.950">
    <property type="entry name" value="Methyl-accepting chemotaxis protein"/>
    <property type="match status" value="1"/>
</dbReference>
<evidence type="ECO:0000256" key="9">
    <source>
        <dbReference type="SAM" id="Phobius"/>
    </source>
</evidence>
<dbReference type="Proteomes" id="UP001629246">
    <property type="component" value="Unassembled WGS sequence"/>
</dbReference>
<dbReference type="InterPro" id="IPR004089">
    <property type="entry name" value="MCPsignal_dom"/>
</dbReference>